<dbReference type="PRINTS" id="PR00082">
    <property type="entry name" value="GLFDHDRGNASE"/>
</dbReference>
<dbReference type="GO" id="GO:0016639">
    <property type="term" value="F:oxidoreductase activity, acting on the CH-NH2 group of donors, NAD or NADP as acceptor"/>
    <property type="evidence" value="ECO:0007669"/>
    <property type="project" value="InterPro"/>
</dbReference>
<dbReference type="InterPro" id="IPR046346">
    <property type="entry name" value="Aminoacid_DH-like_N_sf"/>
</dbReference>
<name>A0A0F9VT66_9ZZZZ</name>
<dbReference type="Gene3D" id="3.40.50.10860">
    <property type="entry name" value="Leucine Dehydrogenase, chain A, domain 1"/>
    <property type="match status" value="1"/>
</dbReference>
<evidence type="ECO:0000256" key="3">
    <source>
        <dbReference type="ARBA" id="ARBA00023027"/>
    </source>
</evidence>
<dbReference type="Gene3D" id="3.40.50.720">
    <property type="entry name" value="NAD(P)-binding Rossmann-like Domain"/>
    <property type="match status" value="1"/>
</dbReference>
<dbReference type="InterPro" id="IPR006097">
    <property type="entry name" value="Glu/Leu/Phe/Val/Trp_DH_dimer"/>
</dbReference>
<dbReference type="InterPro" id="IPR006096">
    <property type="entry name" value="Glu/Leu/Phe/Val/Trp_DH_C"/>
</dbReference>
<dbReference type="InterPro" id="IPR006095">
    <property type="entry name" value="Glu/Leu/Phe/Val/Trp_DH"/>
</dbReference>
<keyword evidence="3" id="KW-0520">NAD</keyword>
<accession>A0A0F9VT66</accession>
<gene>
    <name evidence="5" type="ORF">LCGC14_0049690</name>
</gene>
<reference evidence="5" key="1">
    <citation type="journal article" date="2015" name="Nature">
        <title>Complex archaea that bridge the gap between prokaryotes and eukaryotes.</title>
        <authorList>
            <person name="Spang A."/>
            <person name="Saw J.H."/>
            <person name="Jorgensen S.L."/>
            <person name="Zaremba-Niedzwiedzka K."/>
            <person name="Martijn J."/>
            <person name="Lind A.E."/>
            <person name="van Eijk R."/>
            <person name="Schleper C."/>
            <person name="Guy L."/>
            <person name="Ettema T.J."/>
        </authorList>
    </citation>
    <scope>NUCLEOTIDE SEQUENCE</scope>
</reference>
<evidence type="ECO:0000259" key="4">
    <source>
        <dbReference type="SMART" id="SM00839"/>
    </source>
</evidence>
<dbReference type="SUPFAM" id="SSF53223">
    <property type="entry name" value="Aminoacid dehydrogenase-like, N-terminal domain"/>
    <property type="match status" value="1"/>
</dbReference>
<dbReference type="AlphaFoldDB" id="A0A0F9VT66"/>
<proteinExistence type="inferred from homology"/>
<dbReference type="CDD" id="cd01075">
    <property type="entry name" value="NAD_bind_Leu_Phe_Val_DH"/>
    <property type="match status" value="1"/>
</dbReference>
<evidence type="ECO:0000313" key="5">
    <source>
        <dbReference type="EMBL" id="KKO08271.1"/>
    </source>
</evidence>
<keyword evidence="2" id="KW-0560">Oxidoreductase</keyword>
<sequence length="343" mass="35929">MFTAMRAERMQGLHFFSDQASGLEAIVAIHNTHLGPALGGCRYLPYNSLDDAVADAMRLARGMSYKAALAGLDQGGGKAVILRPPHVANRAALFEAFGRCIESLRGGYITAMDSGTSSADMDCIAQQTGHVTSTTEAGDPSPHTALGVMAGVRAAVRARLGQDSLSGVRITVQGLGNVGYALAQLLHAEGAELMVSDLDHGKVRLAEEELDAQPLALDAVYEAPCDIFSPCGLGGAINQRSIGLLRCAAVAGAANNQLIDIDMADQLDARGILYAPDYVINAGGLLHVALTHNGVAHGEIAARVKQIGERLDSIFAQSKGEGRSPAEVADRQAERIIYPEAGF</sequence>
<evidence type="ECO:0000256" key="1">
    <source>
        <dbReference type="ARBA" id="ARBA00006382"/>
    </source>
</evidence>
<dbReference type="GO" id="GO:0006520">
    <property type="term" value="P:amino acid metabolic process"/>
    <property type="evidence" value="ECO:0007669"/>
    <property type="project" value="InterPro"/>
</dbReference>
<dbReference type="PIRSF" id="PIRSF000188">
    <property type="entry name" value="Phe_leu_dh"/>
    <property type="match status" value="1"/>
</dbReference>
<dbReference type="Pfam" id="PF02812">
    <property type="entry name" value="ELFV_dehydrog_N"/>
    <property type="match status" value="1"/>
</dbReference>
<dbReference type="SMART" id="SM00839">
    <property type="entry name" value="ELFV_dehydrog"/>
    <property type="match status" value="1"/>
</dbReference>
<dbReference type="SUPFAM" id="SSF51735">
    <property type="entry name" value="NAD(P)-binding Rossmann-fold domains"/>
    <property type="match status" value="1"/>
</dbReference>
<protein>
    <recommendedName>
        <fullName evidence="4">Glutamate/phenylalanine/leucine/valine/L-tryptophan dehydrogenase C-terminal domain-containing protein</fullName>
    </recommendedName>
</protein>
<comment type="caution">
    <text evidence="5">The sequence shown here is derived from an EMBL/GenBank/DDBJ whole genome shotgun (WGS) entry which is preliminary data.</text>
</comment>
<dbReference type="InterPro" id="IPR016211">
    <property type="entry name" value="Glu/Phe/Leu/Val/Trp_DH_bac/arc"/>
</dbReference>
<dbReference type="InterPro" id="IPR036291">
    <property type="entry name" value="NAD(P)-bd_dom_sf"/>
</dbReference>
<dbReference type="Pfam" id="PF00208">
    <property type="entry name" value="ELFV_dehydrog"/>
    <property type="match status" value="2"/>
</dbReference>
<comment type="similarity">
    <text evidence="1">Belongs to the Glu/Leu/Phe/Val dehydrogenases family.</text>
</comment>
<evidence type="ECO:0000256" key="2">
    <source>
        <dbReference type="ARBA" id="ARBA00023002"/>
    </source>
</evidence>
<dbReference type="PANTHER" id="PTHR42722:SF1">
    <property type="entry name" value="VALINE DEHYDROGENASE"/>
    <property type="match status" value="1"/>
</dbReference>
<dbReference type="EMBL" id="LAZR01000010">
    <property type="protein sequence ID" value="KKO08271.1"/>
    <property type="molecule type" value="Genomic_DNA"/>
</dbReference>
<dbReference type="PANTHER" id="PTHR42722">
    <property type="entry name" value="LEUCINE DEHYDROGENASE"/>
    <property type="match status" value="1"/>
</dbReference>
<organism evidence="5">
    <name type="scientific">marine sediment metagenome</name>
    <dbReference type="NCBI Taxonomy" id="412755"/>
    <lineage>
        <taxon>unclassified sequences</taxon>
        <taxon>metagenomes</taxon>
        <taxon>ecological metagenomes</taxon>
    </lineage>
</organism>
<feature type="domain" description="Glutamate/phenylalanine/leucine/valine/L-tryptophan dehydrogenase C-terminal" evidence="4">
    <location>
        <begin position="138"/>
        <end position="342"/>
    </location>
</feature>